<dbReference type="PROSITE" id="PS51030">
    <property type="entry name" value="NUCLEAR_REC_DBD_2"/>
    <property type="match status" value="1"/>
</dbReference>
<proteinExistence type="predicted"/>
<evidence type="ECO:0000256" key="1">
    <source>
        <dbReference type="ARBA" id="ARBA00022723"/>
    </source>
</evidence>
<dbReference type="Proteomes" id="UP000580250">
    <property type="component" value="Unassembled WGS sequence"/>
</dbReference>
<comment type="caution">
    <text evidence="11">The sequence shown here is derived from an EMBL/GenBank/DDBJ whole genome shotgun (WGS) entry which is preliminary data.</text>
</comment>
<evidence type="ECO:0000256" key="4">
    <source>
        <dbReference type="ARBA" id="ARBA00023015"/>
    </source>
</evidence>
<evidence type="ECO:0000256" key="6">
    <source>
        <dbReference type="ARBA" id="ARBA00023163"/>
    </source>
</evidence>
<dbReference type="SUPFAM" id="SSF57716">
    <property type="entry name" value="Glucocorticoid receptor-like (DNA-binding domain)"/>
    <property type="match status" value="1"/>
</dbReference>
<evidence type="ECO:0000256" key="7">
    <source>
        <dbReference type="ARBA" id="ARBA00023170"/>
    </source>
</evidence>
<dbReference type="Pfam" id="PF00105">
    <property type="entry name" value="zf-C4"/>
    <property type="match status" value="1"/>
</dbReference>
<dbReference type="InterPro" id="IPR013088">
    <property type="entry name" value="Znf_NHR/GATA"/>
</dbReference>
<dbReference type="PRINTS" id="PR00047">
    <property type="entry name" value="STROIDFINGER"/>
</dbReference>
<dbReference type="Gene3D" id="3.30.50.10">
    <property type="entry name" value="Erythroid Transcription Factor GATA-1, subunit A"/>
    <property type="match status" value="1"/>
</dbReference>
<organism evidence="11 12">
    <name type="scientific">Meloidogyne enterolobii</name>
    <name type="common">Root-knot nematode worm</name>
    <name type="synonym">Meloidogyne mayaguensis</name>
    <dbReference type="NCBI Taxonomy" id="390850"/>
    <lineage>
        <taxon>Eukaryota</taxon>
        <taxon>Metazoa</taxon>
        <taxon>Ecdysozoa</taxon>
        <taxon>Nematoda</taxon>
        <taxon>Chromadorea</taxon>
        <taxon>Rhabditida</taxon>
        <taxon>Tylenchina</taxon>
        <taxon>Tylenchomorpha</taxon>
        <taxon>Tylenchoidea</taxon>
        <taxon>Meloidogynidae</taxon>
        <taxon>Meloidogyninae</taxon>
        <taxon>Meloidogyne</taxon>
    </lineage>
</organism>
<feature type="domain" description="Nuclear receptor" evidence="10">
    <location>
        <begin position="40"/>
        <end position="115"/>
    </location>
</feature>
<evidence type="ECO:0000313" key="11">
    <source>
        <dbReference type="EMBL" id="CAD2209546.1"/>
    </source>
</evidence>
<sequence>MASGAAPCSEQRSSTGKTEKTAVGRGRRGAVMNPLGTGHCEVCVVCGDAACNHHYYGVPACHGCKCFFCDPSKKMKYICRVDGHCDINPNYRNACRYCRLQRCLKAGMQPEAVRMLKSLQKWRRIWQKWRKKYAKNRKNFHVK</sequence>
<keyword evidence="8" id="KW-0539">Nucleus</keyword>
<keyword evidence="5" id="KW-0238">DNA-binding</keyword>
<dbReference type="GO" id="GO:0043565">
    <property type="term" value="F:sequence-specific DNA binding"/>
    <property type="evidence" value="ECO:0007669"/>
    <property type="project" value="InterPro"/>
</dbReference>
<reference evidence="11 12" key="1">
    <citation type="submission" date="2020-08" db="EMBL/GenBank/DDBJ databases">
        <authorList>
            <person name="Koutsovoulos G."/>
            <person name="Danchin GJ E."/>
        </authorList>
    </citation>
    <scope>NUCLEOTIDE SEQUENCE [LARGE SCALE GENOMIC DNA]</scope>
</reference>
<dbReference type="EMBL" id="CAJEWN010004291">
    <property type="protein sequence ID" value="CAD2209546.1"/>
    <property type="molecule type" value="Genomic_DNA"/>
</dbReference>
<name>A0A6V7YDE6_MELEN</name>
<accession>A0A6V7YDE6</accession>
<dbReference type="InterPro" id="IPR001628">
    <property type="entry name" value="Znf_hrmn_rcpt"/>
</dbReference>
<dbReference type="PANTHER" id="PTHR47519">
    <property type="entry name" value="NUCLEAR HORMONE RECEPTOR FAMILY MEMBER NHR-31-RELATED"/>
    <property type="match status" value="1"/>
</dbReference>
<evidence type="ECO:0000256" key="9">
    <source>
        <dbReference type="SAM" id="MobiDB-lite"/>
    </source>
</evidence>
<keyword evidence="3" id="KW-0862">Zinc</keyword>
<feature type="region of interest" description="Disordered" evidence="9">
    <location>
        <begin position="1"/>
        <end position="28"/>
    </location>
</feature>
<keyword evidence="1" id="KW-0479">Metal-binding</keyword>
<dbReference type="GO" id="GO:0003700">
    <property type="term" value="F:DNA-binding transcription factor activity"/>
    <property type="evidence" value="ECO:0007669"/>
    <property type="project" value="InterPro"/>
</dbReference>
<keyword evidence="2" id="KW-0863">Zinc-finger</keyword>
<evidence type="ECO:0000259" key="10">
    <source>
        <dbReference type="PROSITE" id="PS51030"/>
    </source>
</evidence>
<dbReference type="AlphaFoldDB" id="A0A6V7YDE6"/>
<evidence type="ECO:0000256" key="2">
    <source>
        <dbReference type="ARBA" id="ARBA00022771"/>
    </source>
</evidence>
<dbReference type="SMART" id="SM00399">
    <property type="entry name" value="ZnF_C4"/>
    <property type="match status" value="1"/>
</dbReference>
<evidence type="ECO:0000256" key="3">
    <source>
        <dbReference type="ARBA" id="ARBA00022833"/>
    </source>
</evidence>
<dbReference type="InterPro" id="IPR052496">
    <property type="entry name" value="Orphan_Nuclear_Rcpt"/>
</dbReference>
<evidence type="ECO:0000313" key="12">
    <source>
        <dbReference type="Proteomes" id="UP000580250"/>
    </source>
</evidence>
<dbReference type="PANTHER" id="PTHR47519:SF2">
    <property type="entry name" value="NUCLEAR HORMONE RECEPTOR FAMILY MEMBER NHR-97"/>
    <property type="match status" value="1"/>
</dbReference>
<keyword evidence="4" id="KW-0805">Transcription regulation</keyword>
<gene>
    <name evidence="11" type="ORF">MENT_LOCUS63725</name>
</gene>
<dbReference type="GO" id="GO:0008270">
    <property type="term" value="F:zinc ion binding"/>
    <property type="evidence" value="ECO:0007669"/>
    <property type="project" value="UniProtKB-KW"/>
</dbReference>
<protein>
    <recommendedName>
        <fullName evidence="10">Nuclear receptor domain-containing protein</fullName>
    </recommendedName>
</protein>
<evidence type="ECO:0000256" key="8">
    <source>
        <dbReference type="ARBA" id="ARBA00023242"/>
    </source>
</evidence>
<keyword evidence="7" id="KW-0675">Receptor</keyword>
<evidence type="ECO:0000256" key="5">
    <source>
        <dbReference type="ARBA" id="ARBA00023125"/>
    </source>
</evidence>
<dbReference type="OrthoDB" id="5771769at2759"/>
<keyword evidence="6" id="KW-0804">Transcription</keyword>